<feature type="compositionally biased region" description="Basic and acidic residues" evidence="2">
    <location>
        <begin position="254"/>
        <end position="264"/>
    </location>
</feature>
<feature type="region of interest" description="Disordered" evidence="2">
    <location>
        <begin position="431"/>
        <end position="458"/>
    </location>
</feature>
<organism evidence="3 4">
    <name type="scientific">Tribonema minus</name>
    <dbReference type="NCBI Taxonomy" id="303371"/>
    <lineage>
        <taxon>Eukaryota</taxon>
        <taxon>Sar</taxon>
        <taxon>Stramenopiles</taxon>
        <taxon>Ochrophyta</taxon>
        <taxon>PX clade</taxon>
        <taxon>Xanthophyceae</taxon>
        <taxon>Tribonematales</taxon>
        <taxon>Tribonemataceae</taxon>
        <taxon>Tribonema</taxon>
    </lineage>
</organism>
<name>A0A835Z4J8_9STRA</name>
<reference evidence="3" key="1">
    <citation type="submission" date="2021-02" db="EMBL/GenBank/DDBJ databases">
        <title>First Annotated Genome of the Yellow-green Alga Tribonema minus.</title>
        <authorList>
            <person name="Mahan K.M."/>
        </authorList>
    </citation>
    <scope>NUCLEOTIDE SEQUENCE</scope>
    <source>
        <strain evidence="3">UTEX B ZZ1240</strain>
    </source>
</reference>
<evidence type="ECO:0000256" key="1">
    <source>
        <dbReference type="SAM" id="Coils"/>
    </source>
</evidence>
<evidence type="ECO:0000313" key="3">
    <source>
        <dbReference type="EMBL" id="KAG5187472.1"/>
    </source>
</evidence>
<feature type="region of interest" description="Disordered" evidence="2">
    <location>
        <begin position="497"/>
        <end position="520"/>
    </location>
</feature>
<accession>A0A835Z4J8</accession>
<keyword evidence="4" id="KW-1185">Reference proteome</keyword>
<feature type="region of interest" description="Disordered" evidence="2">
    <location>
        <begin position="382"/>
        <end position="402"/>
    </location>
</feature>
<evidence type="ECO:0000256" key="2">
    <source>
        <dbReference type="SAM" id="MobiDB-lite"/>
    </source>
</evidence>
<dbReference type="Proteomes" id="UP000664859">
    <property type="component" value="Unassembled WGS sequence"/>
</dbReference>
<sequence>MAEMQALLRVQSDLFALMYRYTTSAVHGVFYEMYSKLSKMHDNDEDVCSHLQWSILRTHLWSAKIVSTVAAPWSRIARDCIVLVKKLAKCNVKILALSGFTDADDELVDIHVTFPEILHAVLTSASRVVSNNLHCIMTTDTSQIANLLRQHHVVEDAVANLCKDHVVEATPEAVKLRSMSQRLESEYKRREEELERKERERLEQLQKEKEQYAADAIAREKRMEAEMQARFELEMAKLRQAAAQTRRTQSYEQSYERSPTRISDEGSDWALVRSIDESSRRHSDMGRSPPRRDDTRKADTAAHAGVGSTAIDLPEVSVHEPASVIPGPAVSQADAEVQAEPEQAVVEIDTAECLPGAETISESLAVAPTDADGAPDLVDATEAPQQAATNIKEDEPVPVLPTDQAGEAVDAGEAAGSSAVEEVTVDVPEKQGANDAPSVADVHADEHSPVAPPNSPPVLAGGEADNQVKLPADMEEYIAQRIQQGIAQQQGFAAQGRGGRRVTQISNESKVVSVPSESEYERLKTRYLHDDSDSDLDVDYL</sequence>
<dbReference type="AlphaFoldDB" id="A0A835Z4J8"/>
<feature type="region of interest" description="Disordered" evidence="2">
    <location>
        <begin position="244"/>
        <end position="317"/>
    </location>
</feature>
<feature type="compositionally biased region" description="Polar residues" evidence="2">
    <location>
        <begin position="244"/>
        <end position="253"/>
    </location>
</feature>
<gene>
    <name evidence="3" type="ORF">JKP88DRAFT_243974</name>
</gene>
<protein>
    <submittedName>
        <fullName evidence="3">Uncharacterized protein</fullName>
    </submittedName>
</protein>
<feature type="coiled-coil region" evidence="1">
    <location>
        <begin position="173"/>
        <end position="222"/>
    </location>
</feature>
<proteinExistence type="predicted"/>
<feature type="compositionally biased region" description="Low complexity" evidence="2">
    <location>
        <begin position="506"/>
        <end position="517"/>
    </location>
</feature>
<dbReference type="EMBL" id="JAFCMP010000090">
    <property type="protein sequence ID" value="KAG5187472.1"/>
    <property type="molecule type" value="Genomic_DNA"/>
</dbReference>
<comment type="caution">
    <text evidence="3">The sequence shown here is derived from an EMBL/GenBank/DDBJ whole genome shotgun (WGS) entry which is preliminary data.</text>
</comment>
<evidence type="ECO:0000313" key="4">
    <source>
        <dbReference type="Proteomes" id="UP000664859"/>
    </source>
</evidence>
<feature type="compositionally biased region" description="Basic and acidic residues" evidence="2">
    <location>
        <begin position="274"/>
        <end position="300"/>
    </location>
</feature>
<keyword evidence="1" id="KW-0175">Coiled coil</keyword>